<evidence type="ECO:0000256" key="7">
    <source>
        <dbReference type="HAMAP-Rule" id="MF_00210"/>
    </source>
</evidence>
<keyword evidence="12" id="KW-1185">Reference proteome</keyword>
<dbReference type="OrthoDB" id="43788at2157"/>
<feature type="binding site" evidence="7">
    <location>
        <position position="361"/>
    </location>
    <ligand>
        <name>phosphoenolpyruvate</name>
        <dbReference type="ChEBI" id="CHEBI:58702"/>
    </ligand>
</feature>
<dbReference type="SUPFAM" id="SSF55205">
    <property type="entry name" value="EPT/RTPC-like"/>
    <property type="match status" value="1"/>
</dbReference>
<reference evidence="10" key="2">
    <citation type="submission" date="2016-01" db="EMBL/GenBank/DDBJ databases">
        <authorList>
            <person name="McClelland M."/>
            <person name="Jain A."/>
            <person name="Saraogi P."/>
            <person name="Mendelson R."/>
            <person name="Westerman R."/>
            <person name="SanMiguel P."/>
            <person name="Csonka L."/>
        </authorList>
    </citation>
    <scope>NUCLEOTIDE SEQUENCE</scope>
    <source>
        <strain evidence="10">1</strain>
    </source>
</reference>
<feature type="domain" description="Enolpyruvate transferase" evidence="8">
    <location>
        <begin position="6"/>
        <end position="396"/>
    </location>
</feature>
<accession>A0A161K9R4</accession>
<comment type="subcellular location">
    <subcellularLocation>
        <location evidence="7">Cytoplasm</location>
    </subcellularLocation>
</comment>
<name>A0A161K9R4_9EURY</name>
<keyword evidence="3 7" id="KW-0028">Amino-acid biosynthesis</keyword>
<dbReference type="GO" id="GO:0003866">
    <property type="term" value="F:3-phosphoshikimate 1-carboxyvinyltransferase activity"/>
    <property type="evidence" value="ECO:0007669"/>
    <property type="project" value="UniProtKB-UniRule"/>
</dbReference>
<dbReference type="GO" id="GO:0009423">
    <property type="term" value="P:chorismate biosynthetic process"/>
    <property type="evidence" value="ECO:0007669"/>
    <property type="project" value="UniProtKB-UniRule"/>
</dbReference>
<feature type="binding site" evidence="7">
    <location>
        <position position="156"/>
    </location>
    <ligand>
        <name>3-phosphoshikimate</name>
        <dbReference type="ChEBI" id="CHEBI:145989"/>
    </ligand>
</feature>
<dbReference type="EC" id="2.5.1.19" evidence="7"/>
<dbReference type="InterPro" id="IPR036968">
    <property type="entry name" value="Enolpyruvate_Tfrase_sf"/>
</dbReference>
<dbReference type="EMBL" id="CP015193">
    <property type="protein sequence ID" value="ASJ16276.1"/>
    <property type="molecule type" value="Genomic_DNA"/>
</dbReference>
<dbReference type="Proteomes" id="UP000093069">
    <property type="component" value="Chromosome I"/>
</dbReference>
<dbReference type="InterPro" id="IPR001986">
    <property type="entry name" value="Enolpyruvate_Tfrase_dom"/>
</dbReference>
<comment type="similarity">
    <text evidence="2 7">Belongs to the EPSP synthase family.</text>
</comment>
<feature type="binding site" evidence="7">
    <location>
        <position position="21"/>
    </location>
    <ligand>
        <name>3-phosphoshikimate</name>
        <dbReference type="ChEBI" id="CHEBI:145989"/>
    </ligand>
</feature>
<dbReference type="InterPro" id="IPR013792">
    <property type="entry name" value="RNA3'P_cycl/enolpyr_Trfase_a/b"/>
</dbReference>
<evidence type="ECO:0000259" key="8">
    <source>
        <dbReference type="Pfam" id="PF00275"/>
    </source>
</evidence>
<dbReference type="RefSeq" id="WP_068579010.1">
    <property type="nucleotide sequence ID" value="NZ_CP015193.1"/>
</dbReference>
<feature type="binding site" evidence="7">
    <location>
        <position position="312"/>
    </location>
    <ligand>
        <name>3-phosphoshikimate</name>
        <dbReference type="ChEBI" id="CHEBI:145989"/>
    </ligand>
</feature>
<reference evidence="11" key="1">
    <citation type="submission" date="2016-01" db="EMBL/GenBank/DDBJ databases">
        <authorList>
            <person name="Vorgias C.E."/>
        </authorList>
    </citation>
    <scope>NUCLEOTIDE SEQUENCE [LARGE SCALE GENOMIC DNA]</scope>
</reference>
<evidence type="ECO:0000256" key="4">
    <source>
        <dbReference type="ARBA" id="ARBA00022679"/>
    </source>
</evidence>
<sequence>MLKIVPIAEVNGEIRAPPSKSYTHRAYFLSLLAERESRIIDPLISDDTLATIDAVRAFGAELQNDTVIPPDELKSNYFFVRESGTTARITIALATLAHGKSVVDGRGRLRKRPMDDLVLALQHLGSKIHGIKLPIIIEGGQIKGGKVKINASKSSQFVTALLLLGSKTGLEVEVTNPVSWPYVEMTLKTMNSFGVKYEREGLRFVVYPGVKGASYEVPGDYSSASFFLVAGALFGRVKVENLLRDDVQADMAILRILRETGAKVKVGKRYVEVRTQELRPINVDCSQFPDLFPILAVLASYAPGKSVIRGRQLRLKESDRVHAMAVNLARAGIKVKELKDGLEIHGGRPKGVVVEDFNDHRIAMAMTILALGAEGITVIKNERVVNKSYPNFFDDLRRLLQ</sequence>
<feature type="binding site" evidence="7">
    <location>
        <position position="154"/>
    </location>
    <ligand>
        <name>3-phosphoshikimate</name>
        <dbReference type="ChEBI" id="CHEBI:145989"/>
    </ligand>
</feature>
<comment type="function">
    <text evidence="7">Catalyzes the transfer of the enolpyruvyl moiety of phosphoenolpyruvate (PEP) to the 5-hydroxyl of shikimate-3-phosphate (S3P) to produce enolpyruvyl shikimate-3-phosphate and inorganic phosphate.</text>
</comment>
<evidence type="ECO:0000256" key="3">
    <source>
        <dbReference type="ARBA" id="ARBA00022605"/>
    </source>
</evidence>
<dbReference type="PANTHER" id="PTHR21090:SF5">
    <property type="entry name" value="PENTAFUNCTIONAL AROM POLYPEPTIDE"/>
    <property type="match status" value="1"/>
</dbReference>
<feature type="binding site" evidence="7">
    <location>
        <position position="179"/>
    </location>
    <ligand>
        <name>3-phosphoshikimate</name>
        <dbReference type="ChEBI" id="CHEBI:145989"/>
    </ligand>
</feature>
<comment type="catalytic activity">
    <reaction evidence="6">
        <text>3-phosphoshikimate + phosphoenolpyruvate = 5-O-(1-carboxyvinyl)-3-phosphoshikimate + phosphate</text>
        <dbReference type="Rhea" id="RHEA:21256"/>
        <dbReference type="ChEBI" id="CHEBI:43474"/>
        <dbReference type="ChEBI" id="CHEBI:57701"/>
        <dbReference type="ChEBI" id="CHEBI:58702"/>
        <dbReference type="ChEBI" id="CHEBI:145989"/>
        <dbReference type="EC" id="2.5.1.19"/>
    </reaction>
    <physiologicalReaction direction="left-to-right" evidence="6">
        <dbReference type="Rhea" id="RHEA:21257"/>
    </physiologicalReaction>
</comment>
<dbReference type="Pfam" id="PF00275">
    <property type="entry name" value="EPSP_synthase"/>
    <property type="match status" value="1"/>
</dbReference>
<dbReference type="STRING" id="54262.CHITON_1959"/>
<feature type="binding site" evidence="7">
    <location>
        <position position="290"/>
    </location>
    <ligand>
        <name>3-phosphoshikimate</name>
        <dbReference type="ChEBI" id="CHEBI:145989"/>
    </ligand>
</feature>
<evidence type="ECO:0000313" key="9">
    <source>
        <dbReference type="EMBL" id="ASJ16276.1"/>
    </source>
</evidence>
<evidence type="ECO:0000256" key="6">
    <source>
        <dbReference type="ARBA" id="ARBA00044633"/>
    </source>
</evidence>
<feature type="binding site" evidence="7">
    <location>
        <position position="387"/>
    </location>
    <ligand>
        <name>phosphoenolpyruvate</name>
        <dbReference type="ChEBI" id="CHEBI:58702"/>
    </ligand>
</feature>
<comment type="subunit">
    <text evidence="7">Monomer.</text>
</comment>
<dbReference type="InterPro" id="IPR023193">
    <property type="entry name" value="EPSP_synthase_CS"/>
</dbReference>
<keyword evidence="4 7" id="KW-0808">Transferase</keyword>
<feature type="binding site" evidence="7">
    <location>
        <position position="25"/>
    </location>
    <ligand>
        <name>3-phosphoshikimate</name>
        <dbReference type="ChEBI" id="CHEBI:145989"/>
    </ligand>
</feature>
<dbReference type="PIRSF" id="PIRSF000505">
    <property type="entry name" value="EPSPS"/>
    <property type="match status" value="1"/>
</dbReference>
<comment type="pathway">
    <text evidence="1">Metabolic intermediate biosynthesis; chorismate biosynthesis; chorismate from D-erythrose 4-phosphate and phosphoenolpyruvate: step 6/7.</text>
</comment>
<organism evidence="10 11">
    <name type="scientific">Thermococcus chitonophagus</name>
    <dbReference type="NCBI Taxonomy" id="54262"/>
    <lineage>
        <taxon>Archaea</taxon>
        <taxon>Methanobacteriati</taxon>
        <taxon>Methanobacteriota</taxon>
        <taxon>Thermococci</taxon>
        <taxon>Thermococcales</taxon>
        <taxon>Thermococcaceae</taxon>
        <taxon>Thermococcus</taxon>
    </lineage>
</organism>
<dbReference type="AlphaFoldDB" id="A0A161K9R4"/>
<dbReference type="GeneID" id="33321689"/>
<evidence type="ECO:0000256" key="5">
    <source>
        <dbReference type="ARBA" id="ARBA00023141"/>
    </source>
</evidence>
<dbReference type="KEGG" id="tch:CHITON_1959"/>
<feature type="binding site" evidence="7">
    <location>
        <position position="84"/>
    </location>
    <ligand>
        <name>phosphoenolpyruvate</name>
        <dbReference type="ChEBI" id="CHEBI:58702"/>
    </ligand>
</feature>
<evidence type="ECO:0000313" key="10">
    <source>
        <dbReference type="EMBL" id="CUX78738.1"/>
    </source>
</evidence>
<evidence type="ECO:0000256" key="1">
    <source>
        <dbReference type="ARBA" id="ARBA00004811"/>
    </source>
</evidence>
<protein>
    <recommendedName>
        <fullName evidence="7">3-phosphoshikimate 1-carboxyvinyltransferase</fullName>
        <ecNumber evidence="7">2.5.1.19</ecNumber>
    </recommendedName>
    <alternativeName>
        <fullName evidence="7">5-enolpyruvylshikimate-3-phosphate synthase</fullName>
        <shortName evidence="7">EPSP synthase</shortName>
        <shortName evidence="7">EPSPS</shortName>
    </alternativeName>
</protein>
<dbReference type="CDD" id="cd01556">
    <property type="entry name" value="EPSP_synthase"/>
    <property type="match status" value="1"/>
</dbReference>
<keyword evidence="7" id="KW-0963">Cytoplasm</keyword>
<feature type="binding site" evidence="7">
    <location>
        <position position="20"/>
    </location>
    <ligand>
        <name>phosphoenolpyruvate</name>
        <dbReference type="ChEBI" id="CHEBI:58702"/>
    </ligand>
</feature>
<dbReference type="Gene3D" id="3.65.10.10">
    <property type="entry name" value="Enolpyruvate transferase domain"/>
    <property type="match status" value="2"/>
</dbReference>
<dbReference type="Proteomes" id="UP000250189">
    <property type="component" value="Chromosome"/>
</dbReference>
<dbReference type="NCBIfam" id="TIGR01356">
    <property type="entry name" value="aroA"/>
    <property type="match status" value="1"/>
</dbReference>
<evidence type="ECO:0000256" key="2">
    <source>
        <dbReference type="ARBA" id="ARBA00009948"/>
    </source>
</evidence>
<dbReference type="PROSITE" id="PS00885">
    <property type="entry name" value="EPSP_SYNTHASE_2"/>
    <property type="match status" value="1"/>
</dbReference>
<feature type="binding site" evidence="7">
    <location>
        <position position="112"/>
    </location>
    <ligand>
        <name>phosphoenolpyruvate</name>
        <dbReference type="ChEBI" id="CHEBI:58702"/>
    </ligand>
</feature>
<dbReference type="EMBL" id="LN999010">
    <property type="protein sequence ID" value="CUX78738.1"/>
    <property type="molecule type" value="Genomic_DNA"/>
</dbReference>
<dbReference type="GO" id="GO:0005737">
    <property type="term" value="C:cytoplasm"/>
    <property type="evidence" value="ECO:0007669"/>
    <property type="project" value="UniProtKB-SubCell"/>
</dbReference>
<dbReference type="InterPro" id="IPR006264">
    <property type="entry name" value="EPSP_synthase"/>
</dbReference>
<evidence type="ECO:0000313" key="12">
    <source>
        <dbReference type="Proteomes" id="UP000250189"/>
    </source>
</evidence>
<gene>
    <name evidence="7" type="primary">aroA</name>
    <name evidence="9" type="ORF">A3L04_03895</name>
    <name evidence="10" type="ORF">CHITON_1959</name>
</gene>
<proteinExistence type="inferred from homology"/>
<keyword evidence="5 7" id="KW-0057">Aromatic amino acid biosynthesis</keyword>
<feature type="binding site" evidence="7">
    <location>
        <position position="155"/>
    </location>
    <ligand>
        <name>3-phosphoshikimate</name>
        <dbReference type="ChEBI" id="CHEBI:145989"/>
    </ligand>
</feature>
<dbReference type="GO" id="GO:0009073">
    <property type="term" value="P:aromatic amino acid family biosynthetic process"/>
    <property type="evidence" value="ECO:0007669"/>
    <property type="project" value="UniProtKB-KW"/>
</dbReference>
<feature type="active site" description="Proton acceptor" evidence="7">
    <location>
        <position position="290"/>
    </location>
</feature>
<dbReference type="GO" id="GO:0008652">
    <property type="term" value="P:amino acid biosynthetic process"/>
    <property type="evidence" value="ECO:0007669"/>
    <property type="project" value="UniProtKB-KW"/>
</dbReference>
<feature type="binding site" evidence="7">
    <location>
        <position position="316"/>
    </location>
    <ligand>
        <name>3-phosphoshikimate</name>
        <dbReference type="ChEBI" id="CHEBI:145989"/>
    </ligand>
</feature>
<evidence type="ECO:0000313" key="11">
    <source>
        <dbReference type="Proteomes" id="UP000093069"/>
    </source>
</evidence>
<feature type="binding site" evidence="7">
    <location>
        <position position="320"/>
    </location>
    <ligand>
        <name>phosphoenolpyruvate</name>
        <dbReference type="ChEBI" id="CHEBI:58702"/>
    </ligand>
</feature>
<dbReference type="UniPathway" id="UPA00053">
    <property type="reaction ID" value="UER00089"/>
</dbReference>
<dbReference type="HAMAP" id="MF_00210">
    <property type="entry name" value="EPSP_synth"/>
    <property type="match status" value="1"/>
</dbReference>
<reference evidence="9 12" key="3">
    <citation type="submission" date="2016-04" db="EMBL/GenBank/DDBJ databases">
        <title>Complete genome sequence of Thermococcus chitonophagus type strain GC74.</title>
        <authorList>
            <person name="Oger P.M."/>
        </authorList>
    </citation>
    <scope>NUCLEOTIDE SEQUENCE [LARGE SCALE GENOMIC DNA]</scope>
    <source>
        <strain evidence="9 12">GC74</strain>
    </source>
</reference>
<feature type="binding site" evidence="7">
    <location>
        <position position="156"/>
    </location>
    <ligand>
        <name>phosphoenolpyruvate</name>
        <dbReference type="ChEBI" id="CHEBI:58702"/>
    </ligand>
</feature>
<dbReference type="PANTHER" id="PTHR21090">
    <property type="entry name" value="AROM/DEHYDROQUINATE SYNTHASE"/>
    <property type="match status" value="1"/>
</dbReference>
<feature type="binding site" evidence="7">
    <location>
        <position position="20"/>
    </location>
    <ligand>
        <name>3-phosphoshikimate</name>
        <dbReference type="ChEBI" id="CHEBI:145989"/>
    </ligand>
</feature>